<evidence type="ECO:0000313" key="2">
    <source>
        <dbReference type="EMBL" id="SDC11653.1"/>
    </source>
</evidence>
<reference evidence="3" key="1">
    <citation type="submission" date="2016-10" db="EMBL/GenBank/DDBJ databases">
        <authorList>
            <person name="Varghese N."/>
            <person name="Submissions S."/>
        </authorList>
    </citation>
    <scope>NUCLEOTIDE SEQUENCE [LARGE SCALE GENOMIC DNA]</scope>
    <source>
        <strain evidence="3">DSM 22619</strain>
    </source>
</reference>
<gene>
    <name evidence="2" type="ORF">SAMN04487824_103120</name>
</gene>
<keyword evidence="3" id="KW-1185">Reference proteome</keyword>
<evidence type="ECO:0000313" key="3">
    <source>
        <dbReference type="Proteomes" id="UP000198528"/>
    </source>
</evidence>
<protein>
    <submittedName>
        <fullName evidence="2">Uncharacterized protein</fullName>
    </submittedName>
</protein>
<sequence>MLPVRVILPRETLSPLDDSDGTSPTKDMNDRASGRREKSPISAAMEKAVTVDIP</sequence>
<dbReference type="EMBL" id="FMZL01000003">
    <property type="protein sequence ID" value="SDC11653.1"/>
    <property type="molecule type" value="Genomic_DNA"/>
</dbReference>
<dbReference type="AlphaFoldDB" id="A0A1G6IZ64"/>
<evidence type="ECO:0000256" key="1">
    <source>
        <dbReference type="SAM" id="MobiDB-lite"/>
    </source>
</evidence>
<name>A0A1G6IZ64_9ACTN</name>
<feature type="compositionally biased region" description="Basic and acidic residues" evidence="1">
    <location>
        <begin position="27"/>
        <end position="39"/>
    </location>
</feature>
<accession>A0A1G6IZ64</accession>
<dbReference type="Proteomes" id="UP000198528">
    <property type="component" value="Unassembled WGS sequence"/>
</dbReference>
<feature type="region of interest" description="Disordered" evidence="1">
    <location>
        <begin position="1"/>
        <end position="54"/>
    </location>
</feature>
<organism evidence="2 3">
    <name type="scientific">Parafannyhessea umbonata</name>
    <dbReference type="NCBI Taxonomy" id="604330"/>
    <lineage>
        <taxon>Bacteria</taxon>
        <taxon>Bacillati</taxon>
        <taxon>Actinomycetota</taxon>
        <taxon>Coriobacteriia</taxon>
        <taxon>Coriobacteriales</taxon>
        <taxon>Atopobiaceae</taxon>
        <taxon>Parafannyhessea</taxon>
    </lineage>
</organism>
<proteinExistence type="predicted"/>